<accession>A0ACC3YC11</accession>
<dbReference type="Proteomes" id="UP000805649">
    <property type="component" value="Unassembled WGS sequence"/>
</dbReference>
<comment type="caution">
    <text evidence="1">The sequence shown here is derived from an EMBL/GenBank/DDBJ whole genome shotgun (WGS) entry which is preliminary data.</text>
</comment>
<organism evidence="1 2">
    <name type="scientific">Colletotrichum truncatum</name>
    <name type="common">Anthracnose fungus</name>
    <name type="synonym">Colletotrichum capsici</name>
    <dbReference type="NCBI Taxonomy" id="5467"/>
    <lineage>
        <taxon>Eukaryota</taxon>
        <taxon>Fungi</taxon>
        <taxon>Dikarya</taxon>
        <taxon>Ascomycota</taxon>
        <taxon>Pezizomycotina</taxon>
        <taxon>Sordariomycetes</taxon>
        <taxon>Hypocreomycetidae</taxon>
        <taxon>Glomerellales</taxon>
        <taxon>Glomerellaceae</taxon>
        <taxon>Colletotrichum</taxon>
        <taxon>Colletotrichum truncatum species complex</taxon>
    </lineage>
</organism>
<dbReference type="EMBL" id="VUJX02000017">
    <property type="protein sequence ID" value="KAL0929391.1"/>
    <property type="molecule type" value="Genomic_DNA"/>
</dbReference>
<reference evidence="1 2" key="1">
    <citation type="journal article" date="2020" name="Phytopathology">
        <title>Genome Sequence Resources of Colletotrichum truncatum, C. plurivorum, C. musicola, and C. sojae: Four Species Pathogenic to Soybean (Glycine max).</title>
        <authorList>
            <person name="Rogerio F."/>
            <person name="Boufleur T.R."/>
            <person name="Ciampi-Guillardi M."/>
            <person name="Sukno S.A."/>
            <person name="Thon M.R."/>
            <person name="Massola Junior N.S."/>
            <person name="Baroncelli R."/>
        </authorList>
    </citation>
    <scope>NUCLEOTIDE SEQUENCE [LARGE SCALE GENOMIC DNA]</scope>
    <source>
        <strain evidence="1 2">CMES1059</strain>
    </source>
</reference>
<gene>
    <name evidence="1" type="ORF">CTRU02_215557</name>
</gene>
<sequence length="618" mass="69396">MTSPKPADHKVTGRSTPLASNKDPKTRRRPCYLAILTFAITAMSFVLLAQGLFTGLSLLGHLSAPVTVPLEHHQDEVWDHVAPFIFDSVQGLLKQWPNSYAPNGHSVVAGTLEPATVLYHAEHGDGLLKKPTFFAFDAEMSVGIYGAFGESRLHVYGTTRTLNIIYFDGQSATLSPVGTLDSQMALLQGNVPKSPSYGLTYDDDQRALELCELVAELGIDGVVRMNAGFEVLVCDYEAAKVEEIFVTNITVPGNKENENDDSLPQDPNRQPPRGFGNIFSEQGSYEWLRSATWHYGTYGGGGPSERRVKLDVCRLISFYDPDLSSLAHSHHSGIVGNQTYQNGWGLRRGHRLTEIDTHDVELARSWLREITLPNPRNTECSGVDWNSLFTVVRAEHGTRAKEIGASFLWDHSSERVAVEIVTKVHELTHAILAPYLEYQVSDQTTTTKEQTISRCTSVYTKLIKPKSLARSEKLLFKSFEVVMKKLCQWEWSLFEWSERRTTNFLSSQQDFGADSLHDEILQQRKSAQDLLGWIGWDTWTQCDRQCALNELCTIPTWPVVYAPGLPQGGIYAGNSSKLSEEETREFWRPKCINRTEFDRGGGRGREPEYQFPDLPPYI</sequence>
<name>A0ACC3YC11_COLTU</name>
<proteinExistence type="predicted"/>
<keyword evidence="2" id="KW-1185">Reference proteome</keyword>
<protein>
    <submittedName>
        <fullName evidence="1">Uncharacterized protein</fullName>
    </submittedName>
</protein>
<evidence type="ECO:0000313" key="2">
    <source>
        <dbReference type="Proteomes" id="UP000805649"/>
    </source>
</evidence>
<evidence type="ECO:0000313" key="1">
    <source>
        <dbReference type="EMBL" id="KAL0929391.1"/>
    </source>
</evidence>